<accession>A0ABZ1RTB9</accession>
<dbReference type="EMBL" id="CP108057">
    <property type="protein sequence ID" value="WUO50050.1"/>
    <property type="molecule type" value="Genomic_DNA"/>
</dbReference>
<sequence length="120" mass="12493">MLLSHLFDGGVLIVRLHEGLDVGTRGAAVWEFEALLGSYRPRTVVMELPPAAGAAVVSTVLRAERLCRAAGASLALVARHLSEAQGALRSHGLEVHATASQAIQSVESARSDADRDAAAA</sequence>
<dbReference type="Proteomes" id="UP001432075">
    <property type="component" value="Chromosome"/>
</dbReference>
<dbReference type="RefSeq" id="WP_073794080.1">
    <property type="nucleotide sequence ID" value="NZ_CP108057.1"/>
</dbReference>
<evidence type="ECO:0000313" key="2">
    <source>
        <dbReference type="Proteomes" id="UP001432075"/>
    </source>
</evidence>
<name>A0ABZ1RTB9_9ACTN</name>
<keyword evidence="2" id="KW-1185">Reference proteome</keyword>
<organism evidence="1 2">
    <name type="scientific">Streptomyces goshikiensis</name>
    <dbReference type="NCBI Taxonomy" id="1942"/>
    <lineage>
        <taxon>Bacteria</taxon>
        <taxon>Bacillati</taxon>
        <taxon>Actinomycetota</taxon>
        <taxon>Actinomycetes</taxon>
        <taxon>Kitasatosporales</taxon>
        <taxon>Streptomycetaceae</taxon>
        <taxon>Streptomyces</taxon>
    </lineage>
</organism>
<evidence type="ECO:0000313" key="1">
    <source>
        <dbReference type="EMBL" id="WUO50050.1"/>
    </source>
</evidence>
<gene>
    <name evidence="1" type="ORF">OHU17_31780</name>
</gene>
<proteinExistence type="predicted"/>
<protein>
    <recommendedName>
        <fullName evidence="3">STAS domain-containing protein</fullName>
    </recommendedName>
</protein>
<evidence type="ECO:0008006" key="3">
    <source>
        <dbReference type="Google" id="ProtNLM"/>
    </source>
</evidence>
<reference evidence="1" key="1">
    <citation type="submission" date="2022-10" db="EMBL/GenBank/DDBJ databases">
        <title>The complete genomes of actinobacterial strains from the NBC collection.</title>
        <authorList>
            <person name="Joergensen T.S."/>
            <person name="Alvarez Arevalo M."/>
            <person name="Sterndorff E.B."/>
            <person name="Faurdal D."/>
            <person name="Vuksanovic O."/>
            <person name="Mourched A.-S."/>
            <person name="Charusanti P."/>
            <person name="Shaw S."/>
            <person name="Blin K."/>
            <person name="Weber T."/>
        </authorList>
    </citation>
    <scope>NUCLEOTIDE SEQUENCE</scope>
    <source>
        <strain evidence="1">NBC_00283</strain>
    </source>
</reference>